<organism evidence="2 3">
    <name type="scientific">Leersia perrieri</name>
    <dbReference type="NCBI Taxonomy" id="77586"/>
    <lineage>
        <taxon>Eukaryota</taxon>
        <taxon>Viridiplantae</taxon>
        <taxon>Streptophyta</taxon>
        <taxon>Embryophyta</taxon>
        <taxon>Tracheophyta</taxon>
        <taxon>Spermatophyta</taxon>
        <taxon>Magnoliopsida</taxon>
        <taxon>Liliopsida</taxon>
        <taxon>Poales</taxon>
        <taxon>Poaceae</taxon>
        <taxon>BOP clade</taxon>
        <taxon>Oryzoideae</taxon>
        <taxon>Oryzeae</taxon>
        <taxon>Oryzinae</taxon>
        <taxon>Leersia</taxon>
    </lineage>
</organism>
<feature type="region of interest" description="Disordered" evidence="1">
    <location>
        <begin position="149"/>
        <end position="172"/>
    </location>
</feature>
<dbReference type="Gramene" id="LPERR01G39420.4">
    <property type="protein sequence ID" value="LPERR01G39420.4"/>
    <property type="gene ID" value="LPERR01G39420"/>
</dbReference>
<feature type="region of interest" description="Disordered" evidence="1">
    <location>
        <begin position="1"/>
        <end position="49"/>
    </location>
</feature>
<feature type="compositionally biased region" description="Polar residues" evidence="1">
    <location>
        <begin position="150"/>
        <end position="165"/>
    </location>
</feature>
<dbReference type="Proteomes" id="UP000032180">
    <property type="component" value="Chromosome 1"/>
</dbReference>
<protein>
    <submittedName>
        <fullName evidence="2">Uncharacterized protein</fullName>
    </submittedName>
</protein>
<evidence type="ECO:0000313" key="3">
    <source>
        <dbReference type="Proteomes" id="UP000032180"/>
    </source>
</evidence>
<dbReference type="EnsemblPlants" id="LPERR01G39420.4">
    <property type="protein sequence ID" value="LPERR01G39420.4"/>
    <property type="gene ID" value="LPERR01G39420"/>
</dbReference>
<dbReference type="AlphaFoldDB" id="A0A0D9VAP6"/>
<sequence>MSNSENSPHASTSALSTRSVPFSVSDRRRPSRSPPATRFRGTRSGADRPLLQATSLSALGRNCRRAMGSKDSEVTASLDGNKEDEEDGTVILDLLLSIYGVGFVTIWVEETVTCVLALVHADWEAIADRGEHDETLALAQSLEQKVEVSPCTSSEKISTPSTSTGPKRRGRGSFLYDKSVLYSDQCGLENDVDEEESNDQNGSKGRVDEQKHKISAGMVRGSISMCPVIVHGE</sequence>
<dbReference type="HOGENOM" id="CLU_1191376_0_0_1"/>
<feature type="region of interest" description="Disordered" evidence="1">
    <location>
        <begin position="190"/>
        <end position="214"/>
    </location>
</feature>
<proteinExistence type="predicted"/>
<name>A0A0D9VAP6_9ORYZ</name>
<reference evidence="2" key="3">
    <citation type="submission" date="2015-04" db="UniProtKB">
        <authorList>
            <consortium name="EnsemblPlants"/>
        </authorList>
    </citation>
    <scope>IDENTIFICATION</scope>
</reference>
<keyword evidence="3" id="KW-1185">Reference proteome</keyword>
<reference evidence="3" key="2">
    <citation type="submission" date="2013-12" db="EMBL/GenBank/DDBJ databases">
        <authorList>
            <person name="Yu Y."/>
            <person name="Lee S."/>
            <person name="de Baynast K."/>
            <person name="Wissotski M."/>
            <person name="Liu L."/>
            <person name="Talag J."/>
            <person name="Goicoechea J."/>
            <person name="Angelova A."/>
            <person name="Jetty R."/>
            <person name="Kudrna D."/>
            <person name="Golser W."/>
            <person name="Rivera L."/>
            <person name="Zhang J."/>
            <person name="Wing R."/>
        </authorList>
    </citation>
    <scope>NUCLEOTIDE SEQUENCE</scope>
</reference>
<reference evidence="2 3" key="1">
    <citation type="submission" date="2012-08" db="EMBL/GenBank/DDBJ databases">
        <title>Oryza genome evolution.</title>
        <authorList>
            <person name="Wing R.A."/>
        </authorList>
    </citation>
    <scope>NUCLEOTIDE SEQUENCE</scope>
</reference>
<evidence type="ECO:0000313" key="2">
    <source>
        <dbReference type="EnsemblPlants" id="LPERR01G39420.4"/>
    </source>
</evidence>
<accession>A0A0D9VAP6</accession>
<feature type="compositionally biased region" description="Polar residues" evidence="1">
    <location>
        <begin position="1"/>
        <end position="17"/>
    </location>
</feature>
<evidence type="ECO:0000256" key="1">
    <source>
        <dbReference type="SAM" id="MobiDB-lite"/>
    </source>
</evidence>